<gene>
    <name evidence="1" type="ORF">SAMN02910377_00674</name>
</gene>
<proteinExistence type="predicted"/>
<dbReference type="Proteomes" id="UP000182321">
    <property type="component" value="Unassembled WGS sequence"/>
</dbReference>
<accession>A0A1H7GCQ5</accession>
<evidence type="ECO:0000313" key="1">
    <source>
        <dbReference type="EMBL" id="SEK34612.1"/>
    </source>
</evidence>
<dbReference type="AlphaFoldDB" id="A0A1H7GCQ5"/>
<dbReference type="RefSeq" id="WP_074789168.1">
    <property type="nucleotide sequence ID" value="NZ_FNZX01000004.1"/>
</dbReference>
<keyword evidence="2" id="KW-1185">Reference proteome</keyword>
<sequence>MNKTSSQEQRIDDLKSELAKITKELSKAPNGSLNAVKTSNGFKYFQIEKNHGTVKRTYIKKEKIALATALAKKRYNKVRKKEIENEIASIKLKLDRTPKISSTDLLYNIPGYSNLLQALLNPNYIKQQKWLSQPYIHNDKHQETLRFKTSAGITVRSKSETLIVRGLSDYSIPFKYECGLEINGTIYFPDFTIYKASEDIELIWEHFGMMDNTEYRFNAMNKLNSYINKGYVPGHNLICTFETINSPLTEDIIKRTIEAYLLDKKV</sequence>
<protein>
    <submittedName>
        <fullName evidence="1">Uncharacterized protein</fullName>
    </submittedName>
</protein>
<reference evidence="2" key="1">
    <citation type="submission" date="2016-10" db="EMBL/GenBank/DDBJ databases">
        <authorList>
            <person name="Varghese N."/>
        </authorList>
    </citation>
    <scope>NUCLEOTIDE SEQUENCE [LARGE SCALE GENOMIC DNA]</scope>
    <source>
        <strain evidence="2">ACV-9</strain>
    </source>
</reference>
<name>A0A1H7GCQ5_9FIRM</name>
<organism evidence="1 2">
    <name type="scientific">Pseudobutyrivibrio ruminis</name>
    <dbReference type="NCBI Taxonomy" id="46206"/>
    <lineage>
        <taxon>Bacteria</taxon>
        <taxon>Bacillati</taxon>
        <taxon>Bacillota</taxon>
        <taxon>Clostridia</taxon>
        <taxon>Lachnospirales</taxon>
        <taxon>Lachnospiraceae</taxon>
        <taxon>Pseudobutyrivibrio</taxon>
    </lineage>
</organism>
<dbReference type="EMBL" id="FNZX01000004">
    <property type="protein sequence ID" value="SEK34612.1"/>
    <property type="molecule type" value="Genomic_DNA"/>
</dbReference>
<evidence type="ECO:0000313" key="2">
    <source>
        <dbReference type="Proteomes" id="UP000182321"/>
    </source>
</evidence>